<dbReference type="EMBL" id="JBIACJ010000004">
    <property type="protein sequence ID" value="MFE8696494.1"/>
    <property type="molecule type" value="Genomic_DNA"/>
</dbReference>
<keyword evidence="8" id="KW-0282">Flagellum</keyword>
<evidence type="ECO:0000313" key="8">
    <source>
        <dbReference type="EMBL" id="MFE8696494.1"/>
    </source>
</evidence>
<dbReference type="RefSeq" id="WP_389218579.1">
    <property type="nucleotide sequence ID" value="NZ_JBIACJ010000004.1"/>
</dbReference>
<organism evidence="8 9">
    <name type="scientific">Cytobacillus mangrovibacter</name>
    <dbReference type="NCBI Taxonomy" id="3299024"/>
    <lineage>
        <taxon>Bacteria</taxon>
        <taxon>Bacillati</taxon>
        <taxon>Bacillota</taxon>
        <taxon>Bacilli</taxon>
        <taxon>Bacillales</taxon>
        <taxon>Bacillaceae</taxon>
        <taxon>Cytobacillus</taxon>
    </lineage>
</organism>
<dbReference type="NCBIfam" id="TIGR03824">
    <property type="entry name" value="FlgM_jcvi"/>
    <property type="match status" value="1"/>
</dbReference>
<evidence type="ECO:0000256" key="4">
    <source>
        <dbReference type="ARBA" id="ARBA00022795"/>
    </source>
</evidence>
<protein>
    <recommendedName>
        <fullName evidence="2">Negative regulator of flagellin synthesis</fullName>
    </recommendedName>
</protein>
<evidence type="ECO:0000256" key="5">
    <source>
        <dbReference type="ARBA" id="ARBA00023015"/>
    </source>
</evidence>
<name>A0ABW6JX74_9BACI</name>
<dbReference type="InterPro" id="IPR035890">
    <property type="entry name" value="Anti-sigma-28_factor_FlgM_sf"/>
</dbReference>
<keyword evidence="4" id="KW-1005">Bacterial flagellum biogenesis</keyword>
<dbReference type="InterPro" id="IPR007412">
    <property type="entry name" value="FlgM"/>
</dbReference>
<dbReference type="SUPFAM" id="SSF101498">
    <property type="entry name" value="Anti-sigma factor FlgM"/>
    <property type="match status" value="1"/>
</dbReference>
<evidence type="ECO:0000313" key="9">
    <source>
        <dbReference type="Proteomes" id="UP001601058"/>
    </source>
</evidence>
<keyword evidence="8" id="KW-0966">Cell projection</keyword>
<keyword evidence="3" id="KW-0678">Repressor</keyword>
<dbReference type="Proteomes" id="UP001601058">
    <property type="component" value="Unassembled WGS sequence"/>
</dbReference>
<comment type="similarity">
    <text evidence="1">Belongs to the FlgM family.</text>
</comment>
<dbReference type="Gene3D" id="6.10.140.30">
    <property type="entry name" value="Anti-sigma-28 factor FlgM"/>
    <property type="match status" value="1"/>
</dbReference>
<proteinExistence type="inferred from homology"/>
<gene>
    <name evidence="8" type="primary">flgM</name>
    <name evidence="8" type="ORF">ACFYKT_09115</name>
</gene>
<evidence type="ECO:0000256" key="2">
    <source>
        <dbReference type="ARBA" id="ARBA00017823"/>
    </source>
</evidence>
<dbReference type="Pfam" id="PF04316">
    <property type="entry name" value="FlgM"/>
    <property type="match status" value="1"/>
</dbReference>
<keyword evidence="5" id="KW-0805">Transcription regulation</keyword>
<keyword evidence="8" id="KW-0969">Cilium</keyword>
<dbReference type="InterPro" id="IPR031316">
    <property type="entry name" value="FlgM_C"/>
</dbReference>
<sequence length="87" mass="10326">MKINNIRPMNMNPYNKQIDKLDKMQAPKRKDQLEISTEAMQLQQGGNQIEIERQQKVNELKSKVESGEYKVNPEEVARKIYSFWNNE</sequence>
<reference evidence="8 9" key="1">
    <citation type="submission" date="2024-08" db="EMBL/GenBank/DDBJ databases">
        <title>Two novel Cytobacillus novel species.</title>
        <authorList>
            <person name="Liu G."/>
        </authorList>
    </citation>
    <scope>NUCLEOTIDE SEQUENCE [LARGE SCALE GENOMIC DNA]</scope>
    <source>
        <strain evidence="8 9">FJAT-53684</strain>
    </source>
</reference>
<feature type="domain" description="Anti-sigma-28 factor FlgM C-terminal" evidence="7">
    <location>
        <begin position="31"/>
        <end position="81"/>
    </location>
</feature>
<comment type="caution">
    <text evidence="8">The sequence shown here is derived from an EMBL/GenBank/DDBJ whole genome shotgun (WGS) entry which is preliminary data.</text>
</comment>
<evidence type="ECO:0000256" key="3">
    <source>
        <dbReference type="ARBA" id="ARBA00022491"/>
    </source>
</evidence>
<keyword evidence="6" id="KW-0804">Transcription</keyword>
<keyword evidence="9" id="KW-1185">Reference proteome</keyword>
<evidence type="ECO:0000256" key="6">
    <source>
        <dbReference type="ARBA" id="ARBA00023163"/>
    </source>
</evidence>
<accession>A0ABW6JX74</accession>
<evidence type="ECO:0000259" key="7">
    <source>
        <dbReference type="Pfam" id="PF04316"/>
    </source>
</evidence>
<evidence type="ECO:0000256" key="1">
    <source>
        <dbReference type="ARBA" id="ARBA00005322"/>
    </source>
</evidence>